<dbReference type="RefSeq" id="WP_197115940.1">
    <property type="nucleotide sequence ID" value="NZ_JACBXQ010000005.1"/>
</dbReference>
<dbReference type="PANTHER" id="PTHR47099">
    <property type="entry name" value="METHYLCOBAMIDE:COM METHYLTRANSFERASE MTBA"/>
    <property type="match status" value="1"/>
</dbReference>
<dbReference type="InterPro" id="IPR038071">
    <property type="entry name" value="UROD/MetE-like_sf"/>
</dbReference>
<reference evidence="2 3" key="1">
    <citation type="submission" date="2020-07" db="EMBL/GenBank/DDBJ databases">
        <title>Facklamia lactis sp. nov., isolated from raw milk.</title>
        <authorList>
            <person name="Doll E.V."/>
            <person name="Huptas C."/>
            <person name="Staib L."/>
            <person name="Wenning M."/>
            <person name="Scherer S."/>
        </authorList>
    </citation>
    <scope>NUCLEOTIDE SEQUENCE [LARGE SCALE GENOMIC DNA]</scope>
    <source>
        <strain evidence="2 3">DSM 111018</strain>
    </source>
</reference>
<proteinExistence type="predicted"/>
<dbReference type="Pfam" id="PF01208">
    <property type="entry name" value="URO-D"/>
    <property type="match status" value="1"/>
</dbReference>
<name>A0ABS0LU84_9LACT</name>
<dbReference type="SUPFAM" id="SSF51726">
    <property type="entry name" value="UROD/MetE-like"/>
    <property type="match status" value="1"/>
</dbReference>
<accession>A0ABS0LU84</accession>
<keyword evidence="3" id="KW-1185">Reference proteome</keyword>
<dbReference type="PANTHER" id="PTHR47099:SF1">
    <property type="entry name" value="METHYLCOBAMIDE:COM METHYLTRANSFERASE MTBA"/>
    <property type="match status" value="1"/>
</dbReference>
<protein>
    <submittedName>
        <fullName evidence="2">Uroporphyrinogen decarboxylase family protein</fullName>
    </submittedName>
</protein>
<sequence length="347" mass="39741">MEALTPKERIYYMDTGKELDRWPIMLFHGTVATRLLGLSYQECQQSSDYLARREIEFYRRFACDNVSIEYGLWALPQSLGTVFNFVKDSAPLIKEYAMNQIDEVDQLNFDKLSFEKDRRQQQVYQAIEKVQETIGHEVICDFDLMGPFSTAISIIPMQEMMRSLRKSPAKVHQLLQAITDCLLAMIDHFSVLEINYGLTDSVASNDLIGPTQFDEFAAPYLKQLVDRIHFHGRKVNLHMCGNISPSLESIGHLGLDWLSIDQKMNLMEVKQRIGDQVGLQGNVDPINAFLYGQPPAIQTEIERVYEQGCDSPKGFCLAPGCSIPLRTPFENIEFFMEVAQKIYLKDK</sequence>
<dbReference type="InterPro" id="IPR052024">
    <property type="entry name" value="Methanogen_methyltrans"/>
</dbReference>
<organism evidence="2 3">
    <name type="scientific">Facklamia lactis</name>
    <dbReference type="NCBI Taxonomy" id="2749967"/>
    <lineage>
        <taxon>Bacteria</taxon>
        <taxon>Bacillati</taxon>
        <taxon>Bacillota</taxon>
        <taxon>Bacilli</taxon>
        <taxon>Lactobacillales</taxon>
        <taxon>Aerococcaceae</taxon>
        <taxon>Facklamia</taxon>
    </lineage>
</organism>
<comment type="caution">
    <text evidence="2">The sequence shown here is derived from an EMBL/GenBank/DDBJ whole genome shotgun (WGS) entry which is preliminary data.</text>
</comment>
<evidence type="ECO:0000259" key="1">
    <source>
        <dbReference type="Pfam" id="PF01208"/>
    </source>
</evidence>
<dbReference type="InterPro" id="IPR000257">
    <property type="entry name" value="Uroporphyrinogen_deCOase"/>
</dbReference>
<evidence type="ECO:0000313" key="3">
    <source>
        <dbReference type="Proteomes" id="UP000721415"/>
    </source>
</evidence>
<dbReference type="Gene3D" id="3.20.20.210">
    <property type="match status" value="1"/>
</dbReference>
<feature type="domain" description="Uroporphyrinogen decarboxylase (URO-D)" evidence="1">
    <location>
        <begin position="5"/>
        <end position="341"/>
    </location>
</feature>
<dbReference type="Proteomes" id="UP000721415">
    <property type="component" value="Unassembled WGS sequence"/>
</dbReference>
<dbReference type="EMBL" id="JACBXQ010000005">
    <property type="protein sequence ID" value="MBG9987030.1"/>
    <property type="molecule type" value="Genomic_DNA"/>
</dbReference>
<evidence type="ECO:0000313" key="2">
    <source>
        <dbReference type="EMBL" id="MBG9987030.1"/>
    </source>
</evidence>
<gene>
    <name evidence="2" type="ORF">HZY91_09030</name>
</gene>